<dbReference type="EMBL" id="WJHE01001457">
    <property type="protein sequence ID" value="MST35133.1"/>
    <property type="molecule type" value="Genomic_DNA"/>
</dbReference>
<name>A0ABW9QZL3_9ACTN</name>
<feature type="chain" id="PRO_5046521130" description="CoA-binding protein" evidence="1">
    <location>
        <begin position="23"/>
        <end position="65"/>
    </location>
</feature>
<evidence type="ECO:0008006" key="4">
    <source>
        <dbReference type="Google" id="ProtNLM"/>
    </source>
</evidence>
<dbReference type="Proteomes" id="UP000437736">
    <property type="component" value="Unassembled WGS sequence"/>
</dbReference>
<protein>
    <recommendedName>
        <fullName evidence="4">CoA-binding protein</fullName>
    </recommendedName>
</protein>
<keyword evidence="1" id="KW-0732">Signal</keyword>
<evidence type="ECO:0000256" key="1">
    <source>
        <dbReference type="SAM" id="SignalP"/>
    </source>
</evidence>
<dbReference type="Gene3D" id="3.30.470.20">
    <property type="entry name" value="ATP-grasp fold, B domain"/>
    <property type="match status" value="1"/>
</dbReference>
<comment type="caution">
    <text evidence="2">The sequence shown here is derived from an EMBL/GenBank/DDBJ whole genome shotgun (WGS) entry which is preliminary data.</text>
</comment>
<keyword evidence="3" id="KW-1185">Reference proteome</keyword>
<sequence length="65" mass="6121">RRPMDLGAAAAAVAALSRAAAAHPTVAELEVNPLLVTPGGAYGLDARLVVSPATGGGEGSGGGSP</sequence>
<evidence type="ECO:0000313" key="2">
    <source>
        <dbReference type="EMBL" id="MST35133.1"/>
    </source>
</evidence>
<feature type="signal peptide" evidence="1">
    <location>
        <begin position="1"/>
        <end position="22"/>
    </location>
</feature>
<feature type="non-terminal residue" evidence="2">
    <location>
        <position position="1"/>
    </location>
</feature>
<dbReference type="Pfam" id="PF13549">
    <property type="entry name" value="ATP-grasp_5"/>
    <property type="match status" value="1"/>
</dbReference>
<proteinExistence type="predicted"/>
<reference evidence="2 3" key="1">
    <citation type="submission" date="2019-11" db="EMBL/GenBank/DDBJ databases">
        <title>Acidiferrimicrobium australis gen. nov., sp. nov., an acidophilic and obligately heterotrophic, member of the Actinobacteria that catalyses dissimilatory oxido- reduction of iron isolated from metal-rich acidic water in Chile.</title>
        <authorList>
            <person name="Gonzalez D."/>
            <person name="Huber K."/>
            <person name="Hedrich S."/>
            <person name="Rojas-Villalobos C."/>
            <person name="Quatrini R."/>
            <person name="Dinamarca M.A."/>
            <person name="Schwarz A."/>
            <person name="Canales C."/>
            <person name="Nancucheo I."/>
        </authorList>
    </citation>
    <scope>NUCLEOTIDE SEQUENCE [LARGE SCALE GENOMIC DNA]</scope>
    <source>
        <strain evidence="2 3">USS-CCA1</strain>
    </source>
</reference>
<accession>A0ABW9QZL3</accession>
<gene>
    <name evidence="2" type="ORF">GHK86_20675</name>
</gene>
<evidence type="ECO:0000313" key="3">
    <source>
        <dbReference type="Proteomes" id="UP000437736"/>
    </source>
</evidence>
<organism evidence="2 3">
    <name type="scientific">Acidiferrimicrobium australe</name>
    <dbReference type="NCBI Taxonomy" id="2664430"/>
    <lineage>
        <taxon>Bacteria</taxon>
        <taxon>Bacillati</taxon>
        <taxon>Actinomycetota</taxon>
        <taxon>Acidimicrobiia</taxon>
        <taxon>Acidimicrobiales</taxon>
        <taxon>Acidimicrobiaceae</taxon>
        <taxon>Acidiferrimicrobium</taxon>
    </lineage>
</organism>